<gene>
    <name evidence="7" type="ORF">OL497_08730</name>
</gene>
<dbReference type="PIRSF" id="PIRSF026649">
    <property type="entry name" value="MsbB"/>
    <property type="match status" value="1"/>
</dbReference>
<dbReference type="InterPro" id="IPR004960">
    <property type="entry name" value="LipA_acyltrans"/>
</dbReference>
<evidence type="ECO:0000313" key="7">
    <source>
        <dbReference type="EMBL" id="MCW3483975.1"/>
    </source>
</evidence>
<evidence type="ECO:0000256" key="5">
    <source>
        <dbReference type="ARBA" id="ARBA00023136"/>
    </source>
</evidence>
<keyword evidence="6 7" id="KW-0012">Acyltransferase</keyword>
<dbReference type="PANTHER" id="PTHR30606">
    <property type="entry name" value="LIPID A BIOSYNTHESIS LAUROYL ACYLTRANSFERASE"/>
    <property type="match status" value="1"/>
</dbReference>
<comment type="subcellular location">
    <subcellularLocation>
        <location evidence="1">Cell inner membrane</location>
    </subcellularLocation>
</comment>
<name>A0ABT3IJ22_9BACT</name>
<accession>A0ABT3IJ22</accession>
<dbReference type="GO" id="GO:0016746">
    <property type="term" value="F:acyltransferase activity"/>
    <property type="evidence" value="ECO:0007669"/>
    <property type="project" value="UniProtKB-KW"/>
</dbReference>
<dbReference type="EMBL" id="JAPDNS010000001">
    <property type="protein sequence ID" value="MCW3483975.1"/>
    <property type="molecule type" value="Genomic_DNA"/>
</dbReference>
<keyword evidence="4" id="KW-0808">Transferase</keyword>
<comment type="caution">
    <text evidence="7">The sequence shown here is derived from an EMBL/GenBank/DDBJ whole genome shotgun (WGS) entry which is preliminary data.</text>
</comment>
<dbReference type="Proteomes" id="UP001207742">
    <property type="component" value="Unassembled WGS sequence"/>
</dbReference>
<dbReference type="CDD" id="cd07984">
    <property type="entry name" value="LPLAT_LABLAT-like"/>
    <property type="match status" value="1"/>
</dbReference>
<keyword evidence="3" id="KW-0997">Cell inner membrane</keyword>
<evidence type="ECO:0000256" key="1">
    <source>
        <dbReference type="ARBA" id="ARBA00004533"/>
    </source>
</evidence>
<organism evidence="7 8">
    <name type="scientific">Chitinophaga nivalis</name>
    <dbReference type="NCBI Taxonomy" id="2991709"/>
    <lineage>
        <taxon>Bacteria</taxon>
        <taxon>Pseudomonadati</taxon>
        <taxon>Bacteroidota</taxon>
        <taxon>Chitinophagia</taxon>
        <taxon>Chitinophagales</taxon>
        <taxon>Chitinophagaceae</taxon>
        <taxon>Chitinophaga</taxon>
    </lineage>
</organism>
<evidence type="ECO:0000256" key="4">
    <source>
        <dbReference type="ARBA" id="ARBA00022679"/>
    </source>
</evidence>
<sequence length="281" mass="33684">MILRNHHIMKAGTNLQGLERLIYFFVYKVFRYRYDVVMQNLSRSFPERSYAEIKELTRQFYRHFSHLFLEIIRMFTRPEKQLKRQLKMRNTELLEHYHRQHRNIIIMLGHYGNWECVSLWPRYFSFDIYGVFKPLSNKFAGRIMEKLRTRFGLKLLAQEQASRFMLSNRKKASTYVMISDQSPARKAECLVNFLHQPTHVLTGAERLATALDAVVVYAVINKSGQPGHWEVTFELITDHPTAMAPHNITKKFNQFLENDIRKSPAYWLWTHRRWKTKCLQP</sequence>
<keyword evidence="8" id="KW-1185">Reference proteome</keyword>
<protein>
    <submittedName>
        <fullName evidence="7">Lysophospholipid acyltransferase family protein</fullName>
    </submittedName>
</protein>
<keyword evidence="2" id="KW-1003">Cell membrane</keyword>
<dbReference type="PANTHER" id="PTHR30606:SF10">
    <property type="entry name" value="PHOSPHATIDYLINOSITOL MANNOSIDE ACYLTRANSFERASE"/>
    <property type="match status" value="1"/>
</dbReference>
<proteinExistence type="predicted"/>
<keyword evidence="5" id="KW-0472">Membrane</keyword>
<evidence type="ECO:0000313" key="8">
    <source>
        <dbReference type="Proteomes" id="UP001207742"/>
    </source>
</evidence>
<reference evidence="7 8" key="1">
    <citation type="submission" date="2022-10" db="EMBL/GenBank/DDBJ databases">
        <title>Chitinophaga nivalis PC15 sp. nov., isolated from Pyeongchang county, South Korea.</title>
        <authorList>
            <person name="Trinh H.N."/>
        </authorList>
    </citation>
    <scope>NUCLEOTIDE SEQUENCE [LARGE SCALE GENOMIC DNA]</scope>
    <source>
        <strain evidence="7 8">PC14</strain>
    </source>
</reference>
<dbReference type="Pfam" id="PF03279">
    <property type="entry name" value="Lip_A_acyltrans"/>
    <property type="match status" value="1"/>
</dbReference>
<evidence type="ECO:0000256" key="3">
    <source>
        <dbReference type="ARBA" id="ARBA00022519"/>
    </source>
</evidence>
<evidence type="ECO:0000256" key="2">
    <source>
        <dbReference type="ARBA" id="ARBA00022475"/>
    </source>
</evidence>
<dbReference type="RefSeq" id="WP_264729494.1">
    <property type="nucleotide sequence ID" value="NZ_JAPDNR010000001.1"/>
</dbReference>
<evidence type="ECO:0000256" key="6">
    <source>
        <dbReference type="ARBA" id="ARBA00023315"/>
    </source>
</evidence>